<organism evidence="8 9">
    <name type="scientific">miscellaneous Crenarchaeota group-1 archaeon SG8-32-3</name>
    <dbReference type="NCBI Taxonomy" id="1685125"/>
    <lineage>
        <taxon>Archaea</taxon>
        <taxon>Candidatus Bathyarchaeota</taxon>
        <taxon>MCG-1</taxon>
    </lineage>
</organism>
<dbReference type="GO" id="GO:0003824">
    <property type="term" value="F:catalytic activity"/>
    <property type="evidence" value="ECO:0007669"/>
    <property type="project" value="InterPro"/>
</dbReference>
<protein>
    <recommendedName>
        <fullName evidence="7">Radical SAM core domain-containing protein</fullName>
    </recommendedName>
</protein>
<evidence type="ECO:0000313" key="8">
    <source>
        <dbReference type="EMBL" id="KON31455.1"/>
    </source>
</evidence>
<dbReference type="GO" id="GO:0051539">
    <property type="term" value="F:4 iron, 4 sulfur cluster binding"/>
    <property type="evidence" value="ECO:0007669"/>
    <property type="project" value="UniProtKB-KW"/>
</dbReference>
<evidence type="ECO:0000256" key="3">
    <source>
        <dbReference type="ARBA" id="ARBA00022691"/>
    </source>
</evidence>
<dbReference type="AlphaFoldDB" id="A0A0M0BSY3"/>
<comment type="cofactor">
    <cofactor evidence="1">
        <name>[4Fe-4S] cluster</name>
        <dbReference type="ChEBI" id="CHEBI:49883"/>
    </cofactor>
</comment>
<dbReference type="InterPro" id="IPR007197">
    <property type="entry name" value="rSAM"/>
</dbReference>
<evidence type="ECO:0000256" key="6">
    <source>
        <dbReference type="ARBA" id="ARBA00023014"/>
    </source>
</evidence>
<dbReference type="PROSITE" id="PS51918">
    <property type="entry name" value="RADICAL_SAM"/>
    <property type="match status" value="1"/>
</dbReference>
<sequence>MKFSGLQKVSLIDYPNKVASVLFTPGCNLRCPFCHNWRIAVDPKPPFLQEAMALKILENRKKYVDAVVVTGGEPTMHRELPKFLAKLKKRGFHVKLDTNGFYPEVLEECLGCVDYVALDLKTSLEKYGILGAESTSGLLRTIEMLKMGKVAYEFRTTMVPEIITVEDVNKICELTKGSKTHALQQFVPEDTLEKRFEGLKPYAPEMIKEFAGIMKGYAENVVLRI</sequence>
<keyword evidence="3" id="KW-0949">S-adenosyl-L-methionine</keyword>
<proteinExistence type="predicted"/>
<name>A0A0M0BSY3_9ARCH</name>
<keyword evidence="6" id="KW-0411">Iron-sulfur</keyword>
<dbReference type="NCBIfam" id="TIGR02495">
    <property type="entry name" value="NrdG2"/>
    <property type="match status" value="1"/>
</dbReference>
<accession>A0A0M0BSY3</accession>
<keyword evidence="2" id="KW-0004">4Fe-4S</keyword>
<evidence type="ECO:0000313" key="9">
    <source>
        <dbReference type="Proteomes" id="UP000054016"/>
    </source>
</evidence>
<keyword evidence="5" id="KW-0408">Iron</keyword>
<feature type="domain" description="Radical SAM core" evidence="7">
    <location>
        <begin position="13"/>
        <end position="225"/>
    </location>
</feature>
<dbReference type="PANTHER" id="PTHR30352">
    <property type="entry name" value="PYRUVATE FORMATE-LYASE-ACTIVATING ENZYME"/>
    <property type="match status" value="1"/>
</dbReference>
<reference evidence="9" key="1">
    <citation type="submission" date="2015-06" db="EMBL/GenBank/DDBJ databases">
        <title>New insights into the roles of widespread benthic archaea in carbon and nitrogen cycling.</title>
        <authorList>
            <person name="Lazar C.S."/>
            <person name="Baker B.J."/>
            <person name="Seitz K.W."/>
            <person name="Hyde A.S."/>
            <person name="Dick G.J."/>
            <person name="Hinrichs K.-U."/>
            <person name="Teske A.P."/>
        </authorList>
    </citation>
    <scope>NUCLEOTIDE SEQUENCE [LARGE SCALE GENOMIC DNA]</scope>
</reference>
<dbReference type="CDD" id="cd01335">
    <property type="entry name" value="Radical_SAM"/>
    <property type="match status" value="1"/>
</dbReference>
<evidence type="ECO:0000256" key="4">
    <source>
        <dbReference type="ARBA" id="ARBA00022723"/>
    </source>
</evidence>
<dbReference type="Proteomes" id="UP000054016">
    <property type="component" value="Unassembled WGS sequence"/>
</dbReference>
<dbReference type="Pfam" id="PF04055">
    <property type="entry name" value="Radical_SAM"/>
    <property type="match status" value="1"/>
</dbReference>
<dbReference type="InterPro" id="IPR013785">
    <property type="entry name" value="Aldolase_TIM"/>
</dbReference>
<dbReference type="SUPFAM" id="SSF102114">
    <property type="entry name" value="Radical SAM enzymes"/>
    <property type="match status" value="1"/>
</dbReference>
<dbReference type="PANTHER" id="PTHR30352:SF5">
    <property type="entry name" value="PYRUVATE FORMATE-LYASE 1-ACTIVATING ENZYME"/>
    <property type="match status" value="1"/>
</dbReference>
<comment type="caution">
    <text evidence="8">The sequence shown here is derived from an EMBL/GenBank/DDBJ whole genome shotgun (WGS) entry which is preliminary data.</text>
</comment>
<dbReference type="GO" id="GO:0046872">
    <property type="term" value="F:metal ion binding"/>
    <property type="evidence" value="ECO:0007669"/>
    <property type="project" value="UniProtKB-KW"/>
</dbReference>
<evidence type="ECO:0000256" key="1">
    <source>
        <dbReference type="ARBA" id="ARBA00001966"/>
    </source>
</evidence>
<dbReference type="Gene3D" id="3.20.20.70">
    <property type="entry name" value="Aldolase class I"/>
    <property type="match status" value="1"/>
</dbReference>
<evidence type="ECO:0000256" key="5">
    <source>
        <dbReference type="ARBA" id="ARBA00023004"/>
    </source>
</evidence>
<dbReference type="InterPro" id="IPR034457">
    <property type="entry name" value="Organic_radical-activating"/>
</dbReference>
<dbReference type="PATRIC" id="fig|1685125.3.peg.647"/>
<keyword evidence="4" id="KW-0479">Metal-binding</keyword>
<dbReference type="SFLD" id="SFLDS00029">
    <property type="entry name" value="Radical_SAM"/>
    <property type="match status" value="1"/>
</dbReference>
<evidence type="ECO:0000259" key="7">
    <source>
        <dbReference type="PROSITE" id="PS51918"/>
    </source>
</evidence>
<dbReference type="SFLD" id="SFLDG01094">
    <property type="entry name" value="Uncharacterised_Radical_SAM_Su"/>
    <property type="match status" value="1"/>
</dbReference>
<evidence type="ECO:0000256" key="2">
    <source>
        <dbReference type="ARBA" id="ARBA00022485"/>
    </source>
</evidence>
<dbReference type="InterPro" id="IPR058240">
    <property type="entry name" value="rSAM_sf"/>
</dbReference>
<dbReference type="SFLD" id="SFLDG01067">
    <property type="entry name" value="SPASM/twitch_domain_containing"/>
    <property type="match status" value="1"/>
</dbReference>
<dbReference type="EMBL" id="LFWV01000034">
    <property type="protein sequence ID" value="KON31455.1"/>
    <property type="molecule type" value="Genomic_DNA"/>
</dbReference>
<dbReference type="InterPro" id="IPR012840">
    <property type="entry name" value="NrdG2"/>
</dbReference>
<gene>
    <name evidence="8" type="ORF">AC478_02820</name>
</gene>